<keyword evidence="2" id="KW-0227">DNA damage</keyword>
<dbReference type="InterPro" id="IPR051579">
    <property type="entry name" value="DDR_Transcriptional_Reg"/>
</dbReference>
<dbReference type="Pfam" id="PF16770">
    <property type="entry name" value="RTT107_BRCT_5"/>
    <property type="match status" value="1"/>
</dbReference>
<organism evidence="6 7">
    <name type="scientific">Mycena albidolilacea</name>
    <dbReference type="NCBI Taxonomy" id="1033008"/>
    <lineage>
        <taxon>Eukaryota</taxon>
        <taxon>Fungi</taxon>
        <taxon>Dikarya</taxon>
        <taxon>Basidiomycota</taxon>
        <taxon>Agaricomycotina</taxon>
        <taxon>Agaricomycetes</taxon>
        <taxon>Agaricomycetidae</taxon>
        <taxon>Agaricales</taxon>
        <taxon>Marasmiineae</taxon>
        <taxon>Mycenaceae</taxon>
        <taxon>Mycena</taxon>
    </lineage>
</organism>
<evidence type="ECO:0000313" key="6">
    <source>
        <dbReference type="EMBL" id="KAJ7350687.1"/>
    </source>
</evidence>
<feature type="domain" description="BRCT" evidence="5">
    <location>
        <begin position="100"/>
        <end position="167"/>
    </location>
</feature>
<keyword evidence="3" id="KW-0539">Nucleus</keyword>
<dbReference type="GO" id="GO:0006974">
    <property type="term" value="P:DNA damage response"/>
    <property type="evidence" value="ECO:0007669"/>
    <property type="project" value="UniProtKB-KW"/>
</dbReference>
<protein>
    <submittedName>
        <fullName evidence="6">BRCT domain-containing protein</fullName>
    </submittedName>
</protein>
<dbReference type="CDD" id="cd17743">
    <property type="entry name" value="BRCT_BRC1_like_rpt5"/>
    <property type="match status" value="1"/>
</dbReference>
<feature type="compositionally biased region" description="Basic and acidic residues" evidence="4">
    <location>
        <begin position="35"/>
        <end position="51"/>
    </location>
</feature>
<accession>A0AAD7A6U5</accession>
<proteinExistence type="predicted"/>
<comment type="subcellular location">
    <subcellularLocation>
        <location evidence="1">Nucleus</location>
    </subcellularLocation>
</comment>
<dbReference type="Proteomes" id="UP001218218">
    <property type="component" value="Unassembled WGS sequence"/>
</dbReference>
<feature type="compositionally biased region" description="Polar residues" evidence="4">
    <location>
        <begin position="1"/>
        <end position="10"/>
    </location>
</feature>
<dbReference type="InterPro" id="IPR001357">
    <property type="entry name" value="BRCT_dom"/>
</dbReference>
<evidence type="ECO:0000256" key="1">
    <source>
        <dbReference type="ARBA" id="ARBA00004123"/>
    </source>
</evidence>
<dbReference type="Gene3D" id="3.40.50.10190">
    <property type="entry name" value="BRCT domain"/>
    <property type="match status" value="2"/>
</dbReference>
<evidence type="ECO:0000313" key="7">
    <source>
        <dbReference type="Proteomes" id="UP001218218"/>
    </source>
</evidence>
<dbReference type="EMBL" id="JARIHO010000014">
    <property type="protein sequence ID" value="KAJ7350687.1"/>
    <property type="molecule type" value="Genomic_DNA"/>
</dbReference>
<evidence type="ECO:0000256" key="4">
    <source>
        <dbReference type="SAM" id="MobiDB-lite"/>
    </source>
</evidence>
<dbReference type="PANTHER" id="PTHR23196">
    <property type="entry name" value="PAX TRANSCRIPTION ACTIVATION DOMAIN INTERACTING PROTEIN"/>
    <property type="match status" value="1"/>
</dbReference>
<comment type="caution">
    <text evidence="6">The sequence shown here is derived from an EMBL/GenBank/DDBJ whole genome shotgun (WGS) entry which is preliminary data.</text>
</comment>
<dbReference type="GO" id="GO:0035861">
    <property type="term" value="C:site of double-strand break"/>
    <property type="evidence" value="ECO:0007669"/>
    <property type="project" value="TreeGrafter"/>
</dbReference>
<dbReference type="GO" id="GO:0005634">
    <property type="term" value="C:nucleus"/>
    <property type="evidence" value="ECO:0007669"/>
    <property type="project" value="UniProtKB-SubCell"/>
</dbReference>
<dbReference type="SMART" id="SM00292">
    <property type="entry name" value="BRCT"/>
    <property type="match status" value="2"/>
</dbReference>
<dbReference type="AlphaFoldDB" id="A0AAD7A6U5"/>
<keyword evidence="7" id="KW-1185">Reference proteome</keyword>
<dbReference type="PANTHER" id="PTHR23196:SF1">
    <property type="entry name" value="PAX-INTERACTING PROTEIN 1"/>
    <property type="match status" value="1"/>
</dbReference>
<gene>
    <name evidence="6" type="ORF">DFH08DRAFT_862141</name>
</gene>
<evidence type="ECO:0000256" key="2">
    <source>
        <dbReference type="ARBA" id="ARBA00022763"/>
    </source>
</evidence>
<feature type="region of interest" description="Disordered" evidence="4">
    <location>
        <begin position="1"/>
        <end position="65"/>
    </location>
</feature>
<dbReference type="SUPFAM" id="SSF52113">
    <property type="entry name" value="BRCT domain"/>
    <property type="match status" value="1"/>
</dbReference>
<dbReference type="PROSITE" id="PS50172">
    <property type="entry name" value="BRCT"/>
    <property type="match status" value="1"/>
</dbReference>
<dbReference type="CDD" id="cd18432">
    <property type="entry name" value="BRCT_PAXIP1_rpt6_like"/>
    <property type="match status" value="1"/>
</dbReference>
<dbReference type="InterPro" id="IPR036420">
    <property type="entry name" value="BRCT_dom_sf"/>
</dbReference>
<dbReference type="Pfam" id="PF16589">
    <property type="entry name" value="BRCT_2"/>
    <property type="match status" value="1"/>
</dbReference>
<evidence type="ECO:0000259" key="5">
    <source>
        <dbReference type="PROSITE" id="PS50172"/>
    </source>
</evidence>
<reference evidence="6" key="1">
    <citation type="submission" date="2023-03" db="EMBL/GenBank/DDBJ databases">
        <title>Massive genome expansion in bonnet fungi (Mycena s.s.) driven by repeated elements and novel gene families across ecological guilds.</title>
        <authorList>
            <consortium name="Lawrence Berkeley National Laboratory"/>
            <person name="Harder C.B."/>
            <person name="Miyauchi S."/>
            <person name="Viragh M."/>
            <person name="Kuo A."/>
            <person name="Thoen E."/>
            <person name="Andreopoulos B."/>
            <person name="Lu D."/>
            <person name="Skrede I."/>
            <person name="Drula E."/>
            <person name="Henrissat B."/>
            <person name="Morin E."/>
            <person name="Kohler A."/>
            <person name="Barry K."/>
            <person name="LaButti K."/>
            <person name="Morin E."/>
            <person name="Salamov A."/>
            <person name="Lipzen A."/>
            <person name="Mereny Z."/>
            <person name="Hegedus B."/>
            <person name="Baldrian P."/>
            <person name="Stursova M."/>
            <person name="Weitz H."/>
            <person name="Taylor A."/>
            <person name="Grigoriev I.V."/>
            <person name="Nagy L.G."/>
            <person name="Martin F."/>
            <person name="Kauserud H."/>
        </authorList>
    </citation>
    <scope>NUCLEOTIDE SEQUENCE</scope>
    <source>
        <strain evidence="6">CBHHK002</strain>
    </source>
</reference>
<name>A0AAD7A6U5_9AGAR</name>
<sequence>MPDVVNYQNEMRNRGKKGTRRVSGRGDEEESENPDVEKPSKKRRKVEDGKRGRVASTSDDESVVERLAKPKARKSELALRDGKPIKIMTTGLPPGSELSDDVLKALAKLGVRVTNRAAECTHLIVHHLVRTEKFLCALAGAPYIVTKEWAEDCATNGQIMPEDDYLLEDGAAEAKYDFKLVKAVKRAKTLKGKLFRDQAFYLTAHVKQMEILRNVILANGGQIITAQPSLRTLQNDPHRHVISCEEDAAIWQPLAVAHHPVYTSELVLTCALRQEIDWIAFRVPGSKV</sequence>
<feature type="compositionally biased region" description="Basic residues" evidence="4">
    <location>
        <begin position="14"/>
        <end position="23"/>
    </location>
</feature>
<evidence type="ECO:0000256" key="3">
    <source>
        <dbReference type="ARBA" id="ARBA00023242"/>
    </source>
</evidence>